<dbReference type="GO" id="GO:0003677">
    <property type="term" value="F:DNA binding"/>
    <property type="evidence" value="ECO:0007669"/>
    <property type="project" value="InterPro"/>
</dbReference>
<dbReference type="Pfam" id="PF03979">
    <property type="entry name" value="Sigma70_r1_1"/>
    <property type="match status" value="1"/>
</dbReference>
<dbReference type="EMBL" id="JACJFN010000003">
    <property type="protein sequence ID" value="MBB1519893.1"/>
    <property type="molecule type" value="Genomic_DNA"/>
</dbReference>
<dbReference type="InterPro" id="IPR007127">
    <property type="entry name" value="RNA_pol_sigma_70_r1_1"/>
</dbReference>
<dbReference type="RefSeq" id="WP_182833917.1">
    <property type="nucleotide sequence ID" value="NZ_JACJFN010000003.1"/>
</dbReference>
<organism evidence="2 3">
    <name type="scientific">Aquipseudomonas guryensis</name>
    <dbReference type="NCBI Taxonomy" id="2759165"/>
    <lineage>
        <taxon>Bacteria</taxon>
        <taxon>Pseudomonadati</taxon>
        <taxon>Pseudomonadota</taxon>
        <taxon>Gammaproteobacteria</taxon>
        <taxon>Pseudomonadales</taxon>
        <taxon>Pseudomonadaceae</taxon>
        <taxon>Aquipseudomonas</taxon>
    </lineage>
</organism>
<feature type="domain" description="RNA polymerase sigma factor 70 region 1.1" evidence="1">
    <location>
        <begin position="4"/>
        <end position="59"/>
    </location>
</feature>
<reference evidence="2 3" key="1">
    <citation type="submission" date="2020-08" db="EMBL/GenBank/DDBJ databases">
        <authorList>
            <person name="Kim C.M."/>
        </authorList>
    </citation>
    <scope>NUCLEOTIDE SEQUENCE [LARGE SCALE GENOMIC DNA]</scope>
    <source>
        <strain evidence="2 3">SR9</strain>
    </source>
</reference>
<gene>
    <name evidence="2" type="ORF">H3H45_11645</name>
</gene>
<sequence length="65" mass="7130">MHPDLKSLISKGRSQGFLLKSEVLEILPEDITQEELINDILLMISDMGISIVNDQASANNGHPEA</sequence>
<evidence type="ECO:0000313" key="3">
    <source>
        <dbReference type="Proteomes" id="UP000581189"/>
    </source>
</evidence>
<dbReference type="AlphaFoldDB" id="A0A7W4H3R1"/>
<evidence type="ECO:0000259" key="1">
    <source>
        <dbReference type="Pfam" id="PF03979"/>
    </source>
</evidence>
<accession>A0A7W4H3R1</accession>
<keyword evidence="3" id="KW-1185">Reference proteome</keyword>
<proteinExistence type="predicted"/>
<evidence type="ECO:0000313" key="2">
    <source>
        <dbReference type="EMBL" id="MBB1519893.1"/>
    </source>
</evidence>
<dbReference type="InterPro" id="IPR042189">
    <property type="entry name" value="RNA_pol_sigma_70_r1_1_sf"/>
</dbReference>
<protein>
    <recommendedName>
        <fullName evidence="1">RNA polymerase sigma factor 70 region 1.1 domain-containing protein</fullName>
    </recommendedName>
</protein>
<dbReference type="Proteomes" id="UP000581189">
    <property type="component" value="Unassembled WGS sequence"/>
</dbReference>
<dbReference type="Gene3D" id="1.10.220.120">
    <property type="entry name" value="Sigma-70 factor, region 1.1"/>
    <property type="match status" value="1"/>
</dbReference>
<comment type="caution">
    <text evidence="2">The sequence shown here is derived from an EMBL/GenBank/DDBJ whole genome shotgun (WGS) entry which is preliminary data.</text>
</comment>
<dbReference type="GO" id="GO:0016987">
    <property type="term" value="F:sigma factor activity"/>
    <property type="evidence" value="ECO:0007669"/>
    <property type="project" value="InterPro"/>
</dbReference>
<name>A0A7W4H3R1_9GAMM</name>